<evidence type="ECO:0000256" key="1">
    <source>
        <dbReference type="SAM" id="Phobius"/>
    </source>
</evidence>
<evidence type="ECO:0000313" key="2">
    <source>
        <dbReference type="Proteomes" id="UP000887565"/>
    </source>
</evidence>
<dbReference type="WBParaSite" id="nRc.2.0.1.t03952-RA">
    <property type="protein sequence ID" value="nRc.2.0.1.t03952-RA"/>
    <property type="gene ID" value="nRc.2.0.1.g03952"/>
</dbReference>
<reference evidence="3" key="1">
    <citation type="submission" date="2022-11" db="UniProtKB">
        <authorList>
            <consortium name="WormBaseParasite"/>
        </authorList>
    </citation>
    <scope>IDENTIFICATION</scope>
</reference>
<keyword evidence="2" id="KW-1185">Reference proteome</keyword>
<accession>A0A915HRF8</accession>
<dbReference type="AlphaFoldDB" id="A0A915HRF8"/>
<keyword evidence="1" id="KW-1133">Transmembrane helix</keyword>
<name>A0A915HRF8_ROMCU</name>
<protein>
    <submittedName>
        <fullName evidence="3">Uncharacterized protein</fullName>
    </submittedName>
</protein>
<evidence type="ECO:0000313" key="3">
    <source>
        <dbReference type="WBParaSite" id="nRc.2.0.1.t03952-RA"/>
    </source>
</evidence>
<keyword evidence="1" id="KW-0472">Membrane</keyword>
<proteinExistence type="predicted"/>
<feature type="transmembrane region" description="Helical" evidence="1">
    <location>
        <begin position="59"/>
        <end position="78"/>
    </location>
</feature>
<sequence>MKENNMQKRRRFWGSDAEKMHFGAFYIPGRGPTSLVRGSNLLWSSLASTADFHMKSTNGLAVVICIGILICILMVLCLEEHTKELKYDQQRHKFTKFSKANSYVSSKNWLKVGSAAVNSAPEYRFMTKDQTT</sequence>
<keyword evidence="1" id="KW-0812">Transmembrane</keyword>
<organism evidence="2 3">
    <name type="scientific">Romanomermis culicivorax</name>
    <name type="common">Nematode worm</name>
    <dbReference type="NCBI Taxonomy" id="13658"/>
    <lineage>
        <taxon>Eukaryota</taxon>
        <taxon>Metazoa</taxon>
        <taxon>Ecdysozoa</taxon>
        <taxon>Nematoda</taxon>
        <taxon>Enoplea</taxon>
        <taxon>Dorylaimia</taxon>
        <taxon>Mermithida</taxon>
        <taxon>Mermithoidea</taxon>
        <taxon>Mermithidae</taxon>
        <taxon>Romanomermis</taxon>
    </lineage>
</organism>
<dbReference type="Proteomes" id="UP000887565">
    <property type="component" value="Unplaced"/>
</dbReference>